<dbReference type="RefSeq" id="XP_003890137.1">
    <property type="nucleotide sequence ID" value="XM_003890088.1"/>
</dbReference>
<dbReference type="VEuPathDB" id="FungiDB:PGTG_21139"/>
<dbReference type="GeneID" id="13541436"/>
<organism evidence="3 4">
    <name type="scientific">Puccinia graminis f. sp. tritici (strain CRL 75-36-700-3 / race SCCL)</name>
    <name type="common">Black stem rust fungus</name>
    <dbReference type="NCBI Taxonomy" id="418459"/>
    <lineage>
        <taxon>Eukaryota</taxon>
        <taxon>Fungi</taxon>
        <taxon>Dikarya</taxon>
        <taxon>Basidiomycota</taxon>
        <taxon>Pucciniomycotina</taxon>
        <taxon>Pucciniomycetes</taxon>
        <taxon>Pucciniales</taxon>
        <taxon>Pucciniaceae</taxon>
        <taxon>Puccinia</taxon>
    </lineage>
</organism>
<evidence type="ECO:0000256" key="1">
    <source>
        <dbReference type="SAM" id="MobiDB-lite"/>
    </source>
</evidence>
<keyword evidence="4" id="KW-1185">Reference proteome</keyword>
<dbReference type="Proteomes" id="UP000008783">
    <property type="component" value="Unassembled WGS sequence"/>
</dbReference>
<dbReference type="OrthoDB" id="10429751at2759"/>
<protein>
    <submittedName>
        <fullName evidence="3">Uncharacterized protein</fullName>
    </submittedName>
</protein>
<gene>
    <name evidence="3" type="ORF">PGTG_21139</name>
</gene>
<feature type="chain" id="PRO_5003605720" evidence="2">
    <location>
        <begin position="21"/>
        <end position="292"/>
    </location>
</feature>
<evidence type="ECO:0000313" key="4">
    <source>
        <dbReference type="Proteomes" id="UP000008783"/>
    </source>
</evidence>
<feature type="signal peptide" evidence="2">
    <location>
        <begin position="1"/>
        <end position="20"/>
    </location>
</feature>
<name>H6QQS0_PUCGT</name>
<dbReference type="KEGG" id="pgr:PGTG_21139"/>
<dbReference type="HOGENOM" id="CLU_953552_0_0_1"/>
<dbReference type="EMBL" id="DS178274">
    <property type="protein sequence ID" value="EHS62818.1"/>
    <property type="molecule type" value="Genomic_DNA"/>
</dbReference>
<accession>H6QQS0</accession>
<dbReference type="AlphaFoldDB" id="H6QQS0"/>
<feature type="region of interest" description="Disordered" evidence="1">
    <location>
        <begin position="48"/>
        <end position="111"/>
    </location>
</feature>
<sequence>MKRCLKIAFVLLPQVPFLSATSTEGITSISGAWSPGPRDSFLQTNFRQTDAQSPRDPLLLQLSSPSAESPPQGRQTMYSRQASSAGPITSGQLAQTGAVDPSGSWKRPVQGPADSPILQIFPSLADYSSQGKVNPWPGQTLRLVPLELDLFRPVAPGGSTKRTSAVLFDLNAEDVELHQPVPKKYRLDLNLDPAESSEEDVPGFLGSARYSGDIQALKRIQTGSQGASSSLQQEWLPGKNVGMTLDHRPPTDMGISQTFGLASFDSPFWAWLSVIRMRVHELVVGSFPEVVY</sequence>
<evidence type="ECO:0000256" key="2">
    <source>
        <dbReference type="SAM" id="SignalP"/>
    </source>
</evidence>
<keyword evidence="2" id="KW-0732">Signal</keyword>
<proteinExistence type="predicted"/>
<evidence type="ECO:0000313" key="3">
    <source>
        <dbReference type="EMBL" id="EHS62818.1"/>
    </source>
</evidence>
<feature type="compositionally biased region" description="Polar residues" evidence="1">
    <location>
        <begin position="61"/>
        <end position="95"/>
    </location>
</feature>
<dbReference type="InParanoid" id="H6QQS0"/>
<reference evidence="4" key="1">
    <citation type="journal article" date="2011" name="Proc. Natl. Acad. Sci. U.S.A.">
        <title>Obligate biotrophy features unraveled by the genomic analysis of rust fungi.</title>
        <authorList>
            <person name="Duplessis S."/>
            <person name="Cuomo C.A."/>
            <person name="Lin Y.-C."/>
            <person name="Aerts A."/>
            <person name="Tisserant E."/>
            <person name="Veneault-Fourrey C."/>
            <person name="Joly D.L."/>
            <person name="Hacquard S."/>
            <person name="Amselem J."/>
            <person name="Cantarel B.L."/>
            <person name="Chiu R."/>
            <person name="Coutinho P.M."/>
            <person name="Feau N."/>
            <person name="Field M."/>
            <person name="Frey P."/>
            <person name="Gelhaye E."/>
            <person name="Goldberg J."/>
            <person name="Grabherr M.G."/>
            <person name="Kodira C.D."/>
            <person name="Kohler A."/>
            <person name="Kuees U."/>
            <person name="Lindquist E.A."/>
            <person name="Lucas S.M."/>
            <person name="Mago R."/>
            <person name="Mauceli E."/>
            <person name="Morin E."/>
            <person name="Murat C."/>
            <person name="Pangilinan J.L."/>
            <person name="Park R."/>
            <person name="Pearson M."/>
            <person name="Quesneville H."/>
            <person name="Rouhier N."/>
            <person name="Sakthikumar S."/>
            <person name="Salamov A.A."/>
            <person name="Schmutz J."/>
            <person name="Selles B."/>
            <person name="Shapiro H."/>
            <person name="Tanguay P."/>
            <person name="Tuskan G.A."/>
            <person name="Henrissat B."/>
            <person name="Van de Peer Y."/>
            <person name="Rouze P."/>
            <person name="Ellis J.G."/>
            <person name="Dodds P.N."/>
            <person name="Schein J.E."/>
            <person name="Zhong S."/>
            <person name="Hamelin R.C."/>
            <person name="Grigoriev I.V."/>
            <person name="Szabo L.J."/>
            <person name="Martin F."/>
        </authorList>
    </citation>
    <scope>NUCLEOTIDE SEQUENCE [LARGE SCALE GENOMIC DNA]</scope>
    <source>
        <strain evidence="4">CRL 75-36-700-3 / race SCCL</strain>
    </source>
</reference>